<organism evidence="2 3">
    <name type="scientific">Papilio xuthus</name>
    <name type="common">Asian swallowtail butterfly</name>
    <dbReference type="NCBI Taxonomy" id="66420"/>
    <lineage>
        <taxon>Eukaryota</taxon>
        <taxon>Metazoa</taxon>
        <taxon>Ecdysozoa</taxon>
        <taxon>Arthropoda</taxon>
        <taxon>Hexapoda</taxon>
        <taxon>Insecta</taxon>
        <taxon>Pterygota</taxon>
        <taxon>Neoptera</taxon>
        <taxon>Endopterygota</taxon>
        <taxon>Lepidoptera</taxon>
        <taxon>Glossata</taxon>
        <taxon>Ditrysia</taxon>
        <taxon>Papilionoidea</taxon>
        <taxon>Papilionidae</taxon>
        <taxon>Papilioninae</taxon>
        <taxon>Papilio</taxon>
    </lineage>
</organism>
<proteinExistence type="predicted"/>
<evidence type="ECO:0000313" key="3">
    <source>
        <dbReference type="Proteomes" id="UP000053268"/>
    </source>
</evidence>
<keyword evidence="3" id="KW-1185">Reference proteome</keyword>
<feature type="region of interest" description="Disordered" evidence="1">
    <location>
        <begin position="45"/>
        <end position="64"/>
    </location>
</feature>
<protein>
    <submittedName>
        <fullName evidence="2">Uncharacterized protein</fullName>
    </submittedName>
</protein>
<reference evidence="2 3" key="1">
    <citation type="journal article" date="2015" name="Nat. Commun.">
        <title>Outbred genome sequencing and CRISPR/Cas9 gene editing in butterflies.</title>
        <authorList>
            <person name="Li X."/>
            <person name="Fan D."/>
            <person name="Zhang W."/>
            <person name="Liu G."/>
            <person name="Zhang L."/>
            <person name="Zhao L."/>
            <person name="Fang X."/>
            <person name="Chen L."/>
            <person name="Dong Y."/>
            <person name="Chen Y."/>
            <person name="Ding Y."/>
            <person name="Zhao R."/>
            <person name="Feng M."/>
            <person name="Zhu Y."/>
            <person name="Feng Y."/>
            <person name="Jiang X."/>
            <person name="Zhu D."/>
            <person name="Xiang H."/>
            <person name="Feng X."/>
            <person name="Li S."/>
            <person name="Wang J."/>
            <person name="Zhang G."/>
            <person name="Kronforst M.R."/>
            <person name="Wang W."/>
        </authorList>
    </citation>
    <scope>NUCLEOTIDE SEQUENCE [LARGE SCALE GENOMIC DNA]</scope>
    <source>
        <strain evidence="2">Ya'a_city_454_Px</strain>
        <tissue evidence="2">Whole body</tissue>
    </source>
</reference>
<name>A0A194PYS1_PAPXU</name>
<accession>A0A194PYS1</accession>
<gene>
    <name evidence="2" type="ORF">RR46_12330</name>
</gene>
<sequence>MTTEDIDDIELILDDRELSEFVEIKKSKKYIIGDVDQSALEDDWEDDVPDMSENFGKSKCDRSI</sequence>
<evidence type="ECO:0000256" key="1">
    <source>
        <dbReference type="SAM" id="MobiDB-lite"/>
    </source>
</evidence>
<dbReference type="EMBL" id="KQ459593">
    <property type="protein sequence ID" value="KPI96300.1"/>
    <property type="molecule type" value="Genomic_DNA"/>
</dbReference>
<dbReference type="Proteomes" id="UP000053268">
    <property type="component" value="Unassembled WGS sequence"/>
</dbReference>
<evidence type="ECO:0000313" key="2">
    <source>
        <dbReference type="EMBL" id="KPI96300.1"/>
    </source>
</evidence>
<dbReference type="AlphaFoldDB" id="A0A194PYS1"/>